<reference evidence="3 4" key="1">
    <citation type="journal article" date="2014" name="PLoS Genet.">
        <title>Phylogenetically driven sequencing of extremely halophilic archaea reveals strategies for static and dynamic osmo-response.</title>
        <authorList>
            <person name="Becker E.A."/>
            <person name="Seitzer P.M."/>
            <person name="Tritt A."/>
            <person name="Larsen D."/>
            <person name="Krusor M."/>
            <person name="Yao A.I."/>
            <person name="Wu D."/>
            <person name="Madern D."/>
            <person name="Eisen J.A."/>
            <person name="Darling A.E."/>
            <person name="Facciotti M.T."/>
        </authorList>
    </citation>
    <scope>NUCLEOTIDE SEQUENCE [LARGE SCALE GENOMIC DNA]</scope>
    <source>
        <strain evidence="3 4">JCM 14089</strain>
    </source>
</reference>
<dbReference type="InterPro" id="IPR010879">
    <property type="entry name" value="DUF1508"/>
</dbReference>
<dbReference type="PATRIC" id="fig|1230460.4.peg.1072"/>
<dbReference type="InterPro" id="IPR036913">
    <property type="entry name" value="YegP-like_sf"/>
</dbReference>
<proteinExistence type="predicted"/>
<dbReference type="Gene3D" id="2.30.29.80">
    <property type="match status" value="1"/>
</dbReference>
<dbReference type="Pfam" id="PF07411">
    <property type="entry name" value="DUF1508"/>
    <property type="match status" value="1"/>
</dbReference>
<dbReference type="AlphaFoldDB" id="L9WH31"/>
<feature type="region of interest" description="Disordered" evidence="1">
    <location>
        <begin position="81"/>
        <end position="120"/>
    </location>
</feature>
<dbReference type="eggNOG" id="arCOG06550">
    <property type="taxonomic scope" value="Archaea"/>
</dbReference>
<dbReference type="EMBL" id="AOHX01000026">
    <property type="protein sequence ID" value="ELY47643.1"/>
    <property type="molecule type" value="Genomic_DNA"/>
</dbReference>
<evidence type="ECO:0000313" key="3">
    <source>
        <dbReference type="EMBL" id="ELY47643.1"/>
    </source>
</evidence>
<evidence type="ECO:0000313" key="4">
    <source>
        <dbReference type="Proteomes" id="UP000011661"/>
    </source>
</evidence>
<evidence type="ECO:0000259" key="2">
    <source>
        <dbReference type="Pfam" id="PF07411"/>
    </source>
</evidence>
<gene>
    <name evidence="3" type="ORF">C495_05277</name>
</gene>
<comment type="caution">
    <text evidence="3">The sequence shown here is derived from an EMBL/GenBank/DDBJ whole genome shotgun (WGS) entry which is preliminary data.</text>
</comment>
<feature type="domain" description="DUF1508" evidence="2">
    <location>
        <begin position="130"/>
        <end position="178"/>
    </location>
</feature>
<dbReference type="STRING" id="1230460.C495_05277"/>
<sequence>MSDPSTDHGFDLERAYDCDELAAVVDELKTALTADKPLWLTDGERATRVTFPSHVVATVGTRHDDAEPTVSELTLTLEWDDPDGSRLRLEDGEDASELPGERPVVAGDSETDASATDHRERTSRFEVYEDRAGQWRWRLVHWNGNIIADSGEGYASRSNARRAARGVMRNAPTATLEDGER</sequence>
<dbReference type="OrthoDB" id="108721at2157"/>
<evidence type="ECO:0000256" key="1">
    <source>
        <dbReference type="SAM" id="MobiDB-lite"/>
    </source>
</evidence>
<protein>
    <recommendedName>
        <fullName evidence="2">DUF1508 domain-containing protein</fullName>
    </recommendedName>
</protein>
<name>L9WH31_9EURY</name>
<feature type="region of interest" description="Disordered" evidence="1">
    <location>
        <begin position="160"/>
        <end position="181"/>
    </location>
</feature>
<dbReference type="Proteomes" id="UP000011661">
    <property type="component" value="Unassembled WGS sequence"/>
</dbReference>
<accession>L9WH31</accession>
<dbReference type="SUPFAM" id="SSF160113">
    <property type="entry name" value="YegP-like"/>
    <property type="match status" value="1"/>
</dbReference>
<dbReference type="eggNOG" id="arCOG04789">
    <property type="taxonomic scope" value="Archaea"/>
</dbReference>
<keyword evidence="4" id="KW-1185">Reference proteome</keyword>
<dbReference type="RefSeq" id="WP_008160670.1">
    <property type="nucleotide sequence ID" value="NZ_AOHX01000026.1"/>
</dbReference>
<organism evidence="3 4">
    <name type="scientific">Natronorubrum sulfidifaciens JCM 14089</name>
    <dbReference type="NCBI Taxonomy" id="1230460"/>
    <lineage>
        <taxon>Archaea</taxon>
        <taxon>Methanobacteriati</taxon>
        <taxon>Methanobacteriota</taxon>
        <taxon>Stenosarchaea group</taxon>
        <taxon>Halobacteria</taxon>
        <taxon>Halobacteriales</taxon>
        <taxon>Natrialbaceae</taxon>
        <taxon>Natronorubrum</taxon>
    </lineage>
</organism>